<dbReference type="SMART" id="SM00028">
    <property type="entry name" value="TPR"/>
    <property type="match status" value="6"/>
</dbReference>
<dbReference type="GO" id="GO:0005524">
    <property type="term" value="F:ATP binding"/>
    <property type="evidence" value="ECO:0007669"/>
    <property type="project" value="UniProtKB-KW"/>
</dbReference>
<keyword evidence="1" id="KW-0547">Nucleotide-binding</keyword>
<feature type="repeat" description="TPR" evidence="3">
    <location>
        <begin position="789"/>
        <end position="822"/>
    </location>
</feature>
<comment type="caution">
    <text evidence="5">The sequence shown here is derived from an EMBL/GenBank/DDBJ whole genome shotgun (WGS) entry which is preliminary data.</text>
</comment>
<dbReference type="EMBL" id="DQWE01000122">
    <property type="protein sequence ID" value="HDI82685.1"/>
    <property type="molecule type" value="Genomic_DNA"/>
</dbReference>
<dbReference type="InterPro" id="IPR041664">
    <property type="entry name" value="AAA_16"/>
</dbReference>
<dbReference type="AlphaFoldDB" id="A0A7C0ZHQ6"/>
<dbReference type="GO" id="GO:0009190">
    <property type="term" value="P:cyclic nucleotide biosynthetic process"/>
    <property type="evidence" value="ECO:0007669"/>
    <property type="project" value="InterPro"/>
</dbReference>
<proteinExistence type="predicted"/>
<protein>
    <submittedName>
        <fullName evidence="5">Tetratricopeptide repeat protein</fullName>
    </submittedName>
</protein>
<dbReference type="GO" id="GO:0035556">
    <property type="term" value="P:intracellular signal transduction"/>
    <property type="evidence" value="ECO:0007669"/>
    <property type="project" value="InterPro"/>
</dbReference>
<organism evidence="5">
    <name type="scientific">candidate division WOR-3 bacterium</name>
    <dbReference type="NCBI Taxonomy" id="2052148"/>
    <lineage>
        <taxon>Bacteria</taxon>
        <taxon>Bacteria division WOR-3</taxon>
    </lineage>
</organism>
<dbReference type="PANTHER" id="PTHR16305:SF28">
    <property type="entry name" value="GUANYLATE CYCLASE DOMAIN-CONTAINING PROTEIN"/>
    <property type="match status" value="1"/>
</dbReference>
<dbReference type="SUPFAM" id="SSF55073">
    <property type="entry name" value="Nucleotide cyclase"/>
    <property type="match status" value="1"/>
</dbReference>
<dbReference type="SUPFAM" id="SSF48452">
    <property type="entry name" value="TPR-like"/>
    <property type="match status" value="2"/>
</dbReference>
<feature type="domain" description="Guanylate cyclase" evidence="4">
    <location>
        <begin position="14"/>
        <end position="146"/>
    </location>
</feature>
<accession>A0A7C0ZHQ6</accession>
<dbReference type="CDD" id="cd07302">
    <property type="entry name" value="CHD"/>
    <property type="match status" value="1"/>
</dbReference>
<reference evidence="5" key="1">
    <citation type="journal article" date="2020" name="mSystems">
        <title>Genome- and Community-Level Interaction Insights into Carbon Utilization and Element Cycling Functions of Hydrothermarchaeota in Hydrothermal Sediment.</title>
        <authorList>
            <person name="Zhou Z."/>
            <person name="Liu Y."/>
            <person name="Xu W."/>
            <person name="Pan J."/>
            <person name="Luo Z.H."/>
            <person name="Li M."/>
        </authorList>
    </citation>
    <scope>NUCLEOTIDE SEQUENCE [LARGE SCALE GENOMIC DNA]</scope>
    <source>
        <strain evidence="5">HyVt-102</strain>
    </source>
</reference>
<dbReference type="Pfam" id="PF13424">
    <property type="entry name" value="TPR_12"/>
    <property type="match status" value="2"/>
</dbReference>
<dbReference type="Gene3D" id="3.30.70.1230">
    <property type="entry name" value="Nucleotide cyclase"/>
    <property type="match status" value="1"/>
</dbReference>
<gene>
    <name evidence="5" type="ORF">ENF18_02695</name>
</gene>
<dbReference type="Proteomes" id="UP000885847">
    <property type="component" value="Unassembled WGS sequence"/>
</dbReference>
<dbReference type="Pfam" id="PF13191">
    <property type="entry name" value="AAA_16"/>
    <property type="match status" value="1"/>
</dbReference>
<dbReference type="InterPro" id="IPR027417">
    <property type="entry name" value="P-loop_NTPase"/>
</dbReference>
<dbReference type="InterPro" id="IPR019734">
    <property type="entry name" value="TPR_rpt"/>
</dbReference>
<dbReference type="PANTHER" id="PTHR16305">
    <property type="entry name" value="TESTICULAR SOLUBLE ADENYLYL CYCLASE"/>
    <property type="match status" value="1"/>
</dbReference>
<dbReference type="PROSITE" id="PS50005">
    <property type="entry name" value="TPR"/>
    <property type="match status" value="2"/>
</dbReference>
<dbReference type="InterPro" id="IPR029787">
    <property type="entry name" value="Nucleotide_cyclase"/>
</dbReference>
<dbReference type="SUPFAM" id="SSF52540">
    <property type="entry name" value="P-loop containing nucleoside triphosphate hydrolases"/>
    <property type="match status" value="1"/>
</dbReference>
<dbReference type="Pfam" id="PF00211">
    <property type="entry name" value="Guanylate_cyc"/>
    <property type="match status" value="1"/>
</dbReference>
<evidence type="ECO:0000256" key="2">
    <source>
        <dbReference type="ARBA" id="ARBA00022840"/>
    </source>
</evidence>
<keyword evidence="3" id="KW-0802">TPR repeat</keyword>
<dbReference type="PROSITE" id="PS50125">
    <property type="entry name" value="GUANYLATE_CYCLASE_2"/>
    <property type="match status" value="1"/>
</dbReference>
<dbReference type="GO" id="GO:0005737">
    <property type="term" value="C:cytoplasm"/>
    <property type="evidence" value="ECO:0007669"/>
    <property type="project" value="TreeGrafter"/>
</dbReference>
<dbReference type="Gene3D" id="3.40.50.300">
    <property type="entry name" value="P-loop containing nucleotide triphosphate hydrolases"/>
    <property type="match status" value="1"/>
</dbReference>
<dbReference type="InterPro" id="IPR011990">
    <property type="entry name" value="TPR-like_helical_dom_sf"/>
</dbReference>
<evidence type="ECO:0000256" key="1">
    <source>
        <dbReference type="ARBA" id="ARBA00022741"/>
    </source>
</evidence>
<sequence>MELILSRGLRKRIITVFVEITNFYKQFPHLPLSERANILWGYFYELEGLARLYGAETYKFFWLRRLMAIFGGKETHHDDLERAFEFAFEVKKLREKWKKELSEGMEAVIGARVGITKGLTYYGEISGLNNAVTVMGNSVNLASRIVSIANDGEILFSGFEPYELTGFKHKMHGSVKVKGLEKPVEIFELLSRTEKEEGKPPYEFAFVGRKKELNLLTLTLKNYINDRRVRKVSIIGEHGIGKTTLVNEFIKGADIPVYYASCHSRTVTAQFKPIRELLKTIFKIKGFEQDSIIKTNINRVLSKFGGILEEEAEIFQWFFSVKGAEIKLLHVSPYQKMQRFTHLFITLLKAIANQNNGAIFVFDDFQMVDKTSLLLLKRAVEDAKVPALFIFVSLPTGNEFLQKNDLLIHLEGLSPEEAKEILESSGLFDEKDIKRILEITEGNPFFIEELIRYKMANPDSEITKEELISSVYSVTMERIDTLPSELKSPLYLASIMGNSFPKEPFLRIMGNRAIIYLKRLEDTGILKEEEEYIRFTHSLIQEIAYRSILYSDRKQYHGIVASMFEELYRDRLEQFAETIAFHYIEADELKKGLYYTILAARRAKESYLNEHAIELYMDALELINQHGLEIDKRPELYFEMAEVLNRVARFEEAERYYNLAIDEYRASLNKEKEIETLENLGKVYVKKGDMKTAETLFKEAMGLAQSFDLPTLLARAYFEMGNLYSLKGDFAAALINFNLGYNTLKVYSQEMIDLLTHMAEMHYYSGNFKKSIELLENALEKSNELTDLARIHTLLGRVYESIGSYDNASSSLEHAFDLSRKTGDKFLETQSSAYLGGVQLHTEPEMAYKTLNHALESADAIGDLMGKQVSALYISKYYFKKKKYGSAELYINEAKRIGEILKNHFLQVSTMILSSLIHRSVKEAEQALNRARQLNSPPLVLHALSTMGQINELSGYSDTAFENYAKALNMANQLASQLTQELKDKFYKQRYVRRLLEKVQKLSNR</sequence>
<evidence type="ECO:0000259" key="4">
    <source>
        <dbReference type="PROSITE" id="PS50125"/>
    </source>
</evidence>
<dbReference type="InterPro" id="IPR001054">
    <property type="entry name" value="A/G_cyclase"/>
</dbReference>
<keyword evidence="2" id="KW-0067">ATP-binding</keyword>
<feature type="repeat" description="TPR" evidence="3">
    <location>
        <begin position="674"/>
        <end position="707"/>
    </location>
</feature>
<evidence type="ECO:0000313" key="5">
    <source>
        <dbReference type="EMBL" id="HDI82685.1"/>
    </source>
</evidence>
<name>A0A7C0ZHQ6_UNCW3</name>
<dbReference type="Gene3D" id="1.25.40.10">
    <property type="entry name" value="Tetratricopeptide repeat domain"/>
    <property type="match status" value="2"/>
</dbReference>
<dbReference type="GO" id="GO:0004016">
    <property type="term" value="F:adenylate cyclase activity"/>
    <property type="evidence" value="ECO:0007669"/>
    <property type="project" value="TreeGrafter"/>
</dbReference>
<evidence type="ECO:0000256" key="3">
    <source>
        <dbReference type="PROSITE-ProRule" id="PRU00339"/>
    </source>
</evidence>